<evidence type="ECO:0000256" key="2">
    <source>
        <dbReference type="SAM" id="MobiDB-lite"/>
    </source>
</evidence>
<name>A0A815CIK0_9BILA</name>
<dbReference type="EMBL" id="CAJNOO010002618">
    <property type="protein sequence ID" value="CAF1284119.1"/>
    <property type="molecule type" value="Genomic_DNA"/>
</dbReference>
<feature type="coiled-coil region" evidence="1">
    <location>
        <begin position="241"/>
        <end position="282"/>
    </location>
</feature>
<feature type="compositionally biased region" description="Basic residues" evidence="2">
    <location>
        <begin position="175"/>
        <end position="184"/>
    </location>
</feature>
<feature type="region of interest" description="Disordered" evidence="2">
    <location>
        <begin position="142"/>
        <end position="218"/>
    </location>
</feature>
<dbReference type="OrthoDB" id="10116045at2759"/>
<feature type="compositionally biased region" description="Low complexity" evidence="2">
    <location>
        <begin position="163"/>
        <end position="173"/>
    </location>
</feature>
<evidence type="ECO:0000256" key="1">
    <source>
        <dbReference type="SAM" id="Coils"/>
    </source>
</evidence>
<gene>
    <name evidence="3" type="ORF">RFH988_LOCUS28857</name>
</gene>
<dbReference type="AlphaFoldDB" id="A0A815CIK0"/>
<feature type="compositionally biased region" description="Low complexity" evidence="2">
    <location>
        <begin position="96"/>
        <end position="106"/>
    </location>
</feature>
<feature type="region of interest" description="Disordered" evidence="2">
    <location>
        <begin position="1"/>
        <end position="118"/>
    </location>
</feature>
<accession>A0A815CIK0</accession>
<feature type="compositionally biased region" description="Low complexity" evidence="2">
    <location>
        <begin position="9"/>
        <end position="26"/>
    </location>
</feature>
<comment type="caution">
    <text evidence="3">The sequence shown here is derived from an EMBL/GenBank/DDBJ whole genome shotgun (WGS) entry which is preliminary data.</text>
</comment>
<feature type="compositionally biased region" description="Basic residues" evidence="2">
    <location>
        <begin position="47"/>
        <end position="59"/>
    </location>
</feature>
<feature type="compositionally biased region" description="Polar residues" evidence="2">
    <location>
        <begin position="75"/>
        <end position="85"/>
    </location>
</feature>
<feature type="compositionally biased region" description="Polar residues" evidence="2">
    <location>
        <begin position="31"/>
        <end position="43"/>
    </location>
</feature>
<dbReference type="Proteomes" id="UP000663882">
    <property type="component" value="Unassembled WGS sequence"/>
</dbReference>
<reference evidence="3" key="1">
    <citation type="submission" date="2021-02" db="EMBL/GenBank/DDBJ databases">
        <authorList>
            <person name="Nowell W R."/>
        </authorList>
    </citation>
    <scope>NUCLEOTIDE SEQUENCE</scope>
</reference>
<proteinExistence type="predicted"/>
<evidence type="ECO:0000313" key="3">
    <source>
        <dbReference type="EMBL" id="CAF1284119.1"/>
    </source>
</evidence>
<sequence length="416" mass="46414">MAPKRKTISETSSSKTTTQQRQCSQRAIGLTANNGTNKSVVLTQQKKQSRSKRRQNKKYHNGEKQFDINEEDTSTENPKSMNIDSNDVDSGDQDLSTSNSCSNTSNADGQVKEPSGIQLDIDDDDDDIHEFQAMFMANATLSKSHPNSSSTPLVQSRQDKPSAVRAAAESASSHQTKKPTHRRPLSTINVDHQPTTTNLNRQNLNTPTNLRISTNSSPATQVSIRNQSLSNINYTTNNNAILETFVEYRNLRRDLQHAEQKVENWKADYEALQHQLQKLQKNSFPRPNVDGRAFLEQLLESLNSCEQDKDNRTSAEIAKAIGIPETILLSCSAVDPQKTALHVFNAVFPVWSRRCTLGCVYSMSQLKDAIGNSIRCARYKVKMGRVQFAAAAAVNQFEPAHVDDDMEIIPQEDDGF</sequence>
<feature type="compositionally biased region" description="Low complexity" evidence="2">
    <location>
        <begin position="193"/>
        <end position="211"/>
    </location>
</feature>
<feature type="compositionally biased region" description="Polar residues" evidence="2">
    <location>
        <begin position="142"/>
        <end position="156"/>
    </location>
</feature>
<evidence type="ECO:0000313" key="4">
    <source>
        <dbReference type="Proteomes" id="UP000663882"/>
    </source>
</evidence>
<keyword evidence="1" id="KW-0175">Coiled coil</keyword>
<protein>
    <submittedName>
        <fullName evidence="3">Uncharacterized protein</fullName>
    </submittedName>
</protein>
<organism evidence="3 4">
    <name type="scientific">Rotaria sordida</name>
    <dbReference type="NCBI Taxonomy" id="392033"/>
    <lineage>
        <taxon>Eukaryota</taxon>
        <taxon>Metazoa</taxon>
        <taxon>Spiralia</taxon>
        <taxon>Gnathifera</taxon>
        <taxon>Rotifera</taxon>
        <taxon>Eurotatoria</taxon>
        <taxon>Bdelloidea</taxon>
        <taxon>Philodinida</taxon>
        <taxon>Philodinidae</taxon>
        <taxon>Rotaria</taxon>
    </lineage>
</organism>